<dbReference type="Pfam" id="PF10601">
    <property type="entry name" value="zf-LITAF-like"/>
    <property type="match status" value="1"/>
</dbReference>
<feature type="transmembrane region" description="Helical" evidence="9">
    <location>
        <begin position="147"/>
        <end position="169"/>
    </location>
</feature>
<evidence type="ECO:0000256" key="4">
    <source>
        <dbReference type="ARBA" id="ARBA00005975"/>
    </source>
</evidence>
<keyword evidence="9" id="KW-1133">Transmembrane helix</keyword>
<evidence type="ECO:0000256" key="3">
    <source>
        <dbReference type="ARBA" id="ARBA00004630"/>
    </source>
</evidence>
<keyword evidence="12" id="KW-1185">Reference proteome</keyword>
<proteinExistence type="inferred from homology"/>
<dbReference type="GO" id="GO:0046872">
    <property type="term" value="F:metal ion binding"/>
    <property type="evidence" value="ECO:0007669"/>
    <property type="project" value="UniProtKB-KW"/>
</dbReference>
<comment type="subcellular location">
    <subcellularLocation>
        <location evidence="1">Endosome membrane</location>
        <topology evidence="1">Peripheral membrane protein</topology>
        <orientation evidence="1">Cytoplasmic side</orientation>
    </subcellularLocation>
    <subcellularLocation>
        <location evidence="2">Late endosome membrane</location>
    </subcellularLocation>
    <subcellularLocation>
        <location evidence="3">Lysosome membrane</location>
        <topology evidence="3">Peripheral membrane protein</topology>
        <orientation evidence="3">Cytoplasmic side</orientation>
    </subcellularLocation>
</comment>
<dbReference type="PANTHER" id="PTHR23292:SF6">
    <property type="entry name" value="FI16602P1-RELATED"/>
    <property type="match status" value="1"/>
</dbReference>
<dbReference type="Proteomes" id="UP001591681">
    <property type="component" value="Unassembled WGS sequence"/>
</dbReference>
<feature type="domain" description="LITAF" evidence="10">
    <location>
        <begin position="110"/>
        <end position="193"/>
    </location>
</feature>
<evidence type="ECO:0000256" key="2">
    <source>
        <dbReference type="ARBA" id="ARBA00004414"/>
    </source>
</evidence>
<evidence type="ECO:0000256" key="6">
    <source>
        <dbReference type="ARBA" id="ARBA00022833"/>
    </source>
</evidence>
<sequence>MEAGWPWSLISSNPFSVYHTPRRDCINLTLLCHLLHTHTVCSCEIMEKNSEPPPYPADPGSGAAYPPYPPPTGPAHPPPTQYGVNQPVQTQVGPAHPPPIQYGVNQPVQTQVVTVIGQPMLTDVPGQMQCPQCQQEIVTQIRHTSGLLTWLLCGGMFLFLCWPCSFIPFCVDGCKDVEHSCPNCHRLLYRYKRL</sequence>
<keyword evidence="6" id="KW-0862">Zinc</keyword>
<evidence type="ECO:0000256" key="9">
    <source>
        <dbReference type="SAM" id="Phobius"/>
    </source>
</evidence>
<keyword evidence="5" id="KW-0479">Metal-binding</keyword>
<gene>
    <name evidence="11" type="ORF">ACEWY4_018075</name>
</gene>
<dbReference type="InterPro" id="IPR006629">
    <property type="entry name" value="LITAF"/>
</dbReference>
<dbReference type="GO" id="GO:0031902">
    <property type="term" value="C:late endosome membrane"/>
    <property type="evidence" value="ECO:0007669"/>
    <property type="project" value="UniProtKB-SubCell"/>
</dbReference>
<evidence type="ECO:0000256" key="1">
    <source>
        <dbReference type="ARBA" id="ARBA00004125"/>
    </source>
</evidence>
<keyword evidence="7 9" id="KW-0472">Membrane</keyword>
<evidence type="ECO:0000259" key="10">
    <source>
        <dbReference type="PROSITE" id="PS51837"/>
    </source>
</evidence>
<feature type="compositionally biased region" description="Pro residues" evidence="8">
    <location>
        <begin position="66"/>
        <end position="80"/>
    </location>
</feature>
<comment type="similarity">
    <text evidence="4">Belongs to the CDIP1/LITAF family.</text>
</comment>
<dbReference type="EMBL" id="JBHFQA010000015">
    <property type="protein sequence ID" value="KAL2087016.1"/>
    <property type="molecule type" value="Genomic_DNA"/>
</dbReference>
<dbReference type="InterPro" id="IPR037519">
    <property type="entry name" value="LITAF_fam"/>
</dbReference>
<evidence type="ECO:0000256" key="8">
    <source>
        <dbReference type="SAM" id="MobiDB-lite"/>
    </source>
</evidence>
<dbReference type="PANTHER" id="PTHR23292">
    <property type="entry name" value="LIPOPOLYSACCHARIDE-INDUCED TUMOR NECROSIS FACTOR-ALPHA FACTOR"/>
    <property type="match status" value="1"/>
</dbReference>
<dbReference type="AlphaFoldDB" id="A0ABD1JJW5"/>
<reference evidence="11 12" key="1">
    <citation type="submission" date="2024-09" db="EMBL/GenBank/DDBJ databases">
        <title>A chromosome-level genome assembly of Gray's grenadier anchovy, Coilia grayii.</title>
        <authorList>
            <person name="Fu Z."/>
        </authorList>
    </citation>
    <scope>NUCLEOTIDE SEQUENCE [LARGE SCALE GENOMIC DNA]</scope>
    <source>
        <strain evidence="11">G4</strain>
        <tissue evidence="11">Muscle</tissue>
    </source>
</reference>
<evidence type="ECO:0000256" key="7">
    <source>
        <dbReference type="ARBA" id="ARBA00023136"/>
    </source>
</evidence>
<feature type="region of interest" description="Disordered" evidence="8">
    <location>
        <begin position="48"/>
        <end position="85"/>
    </location>
</feature>
<protein>
    <recommendedName>
        <fullName evidence="10">LITAF domain-containing protein</fullName>
    </recommendedName>
</protein>
<evidence type="ECO:0000313" key="12">
    <source>
        <dbReference type="Proteomes" id="UP001591681"/>
    </source>
</evidence>
<accession>A0ABD1JJW5</accession>
<keyword evidence="9" id="KW-0812">Transmembrane</keyword>
<organism evidence="11 12">
    <name type="scientific">Coilia grayii</name>
    <name type="common">Gray's grenadier anchovy</name>
    <dbReference type="NCBI Taxonomy" id="363190"/>
    <lineage>
        <taxon>Eukaryota</taxon>
        <taxon>Metazoa</taxon>
        <taxon>Chordata</taxon>
        <taxon>Craniata</taxon>
        <taxon>Vertebrata</taxon>
        <taxon>Euteleostomi</taxon>
        <taxon>Actinopterygii</taxon>
        <taxon>Neopterygii</taxon>
        <taxon>Teleostei</taxon>
        <taxon>Clupei</taxon>
        <taxon>Clupeiformes</taxon>
        <taxon>Clupeoidei</taxon>
        <taxon>Engraulidae</taxon>
        <taxon>Coilinae</taxon>
        <taxon>Coilia</taxon>
    </lineage>
</organism>
<comment type="caution">
    <text evidence="11">The sequence shown here is derived from an EMBL/GenBank/DDBJ whole genome shotgun (WGS) entry which is preliminary data.</text>
</comment>
<dbReference type="PROSITE" id="PS51837">
    <property type="entry name" value="LITAF"/>
    <property type="match status" value="1"/>
</dbReference>
<dbReference type="GO" id="GO:0005765">
    <property type="term" value="C:lysosomal membrane"/>
    <property type="evidence" value="ECO:0007669"/>
    <property type="project" value="UniProtKB-SubCell"/>
</dbReference>
<dbReference type="SMART" id="SM00714">
    <property type="entry name" value="LITAF"/>
    <property type="match status" value="1"/>
</dbReference>
<evidence type="ECO:0000256" key="5">
    <source>
        <dbReference type="ARBA" id="ARBA00022723"/>
    </source>
</evidence>
<evidence type="ECO:0000313" key="11">
    <source>
        <dbReference type="EMBL" id="KAL2087016.1"/>
    </source>
</evidence>
<name>A0ABD1JJW5_9TELE</name>